<proteinExistence type="predicted"/>
<evidence type="ECO:0000313" key="2">
    <source>
        <dbReference type="Proteomes" id="UP000005707"/>
    </source>
</evidence>
<comment type="caution">
    <text evidence="1">The sequence shown here is derived from an EMBL/GenBank/DDBJ whole genome shotgun (WGS) entry which is preliminary data.</text>
</comment>
<keyword evidence="2" id="KW-1185">Reference proteome</keyword>
<reference evidence="1 2" key="2">
    <citation type="journal article" date="2013" name="PLoS ONE">
        <title>INDIGO - INtegrated Data Warehouse of MIcrobial GenOmes with Examples from the Red Sea Extremophiles.</title>
        <authorList>
            <person name="Alam I."/>
            <person name="Antunes A."/>
            <person name="Kamau A.A."/>
            <person name="Ba Alawi W."/>
            <person name="Kalkatawi M."/>
            <person name="Stingl U."/>
            <person name="Bajic V.B."/>
        </authorList>
    </citation>
    <scope>NUCLEOTIDE SEQUENCE [LARGE SCALE GENOMIC DNA]</scope>
    <source>
        <strain evidence="1 2">SSD-17B</strain>
    </source>
</reference>
<evidence type="ECO:0000313" key="1">
    <source>
        <dbReference type="EMBL" id="ERJ11503.1"/>
    </source>
</evidence>
<dbReference type="STRING" id="1033810.HLPCO_002415"/>
<dbReference type="EMBL" id="AFNU02000010">
    <property type="protein sequence ID" value="ERJ11503.1"/>
    <property type="molecule type" value="Genomic_DNA"/>
</dbReference>
<gene>
    <name evidence="1" type="ORF">HLPCO_002415</name>
</gene>
<protein>
    <submittedName>
        <fullName evidence="1">Uncharacterized protein</fullName>
    </submittedName>
</protein>
<accession>U2E8M7</accession>
<sequence length="120" mass="14509">MHIDVITTILNESTINHDELELNQIKETELNSNKLTFMNTFNFLKPEQTYKYYEIPTKNDSNLKYMIALDHENDHAYMCEEEDYSLGHRILLLGQYNTCEKRVTRVKCREQSDYERLYRF</sequence>
<reference evidence="1 2" key="1">
    <citation type="journal article" date="2011" name="J. Bacteriol.">
        <title>Genome sequence of Haloplasma contractile, an unusual contractile bacterium from a deep-sea anoxic brine lake.</title>
        <authorList>
            <person name="Antunes A."/>
            <person name="Alam I."/>
            <person name="El Dorry H."/>
            <person name="Siam R."/>
            <person name="Robertson A."/>
            <person name="Bajic V.B."/>
            <person name="Stingl U."/>
        </authorList>
    </citation>
    <scope>NUCLEOTIDE SEQUENCE [LARGE SCALE GENOMIC DNA]</scope>
    <source>
        <strain evidence="1 2">SSD-17B</strain>
    </source>
</reference>
<organism evidence="1 2">
    <name type="scientific">Haloplasma contractile SSD-17B</name>
    <dbReference type="NCBI Taxonomy" id="1033810"/>
    <lineage>
        <taxon>Bacteria</taxon>
        <taxon>Bacillati</taxon>
        <taxon>Mycoplasmatota</taxon>
        <taxon>Mollicutes</taxon>
        <taxon>Haloplasmatales</taxon>
        <taxon>Haloplasmataceae</taxon>
        <taxon>Haloplasma</taxon>
    </lineage>
</organism>
<dbReference type="Proteomes" id="UP000005707">
    <property type="component" value="Unassembled WGS sequence"/>
</dbReference>
<dbReference type="InParanoid" id="U2E8M7"/>
<dbReference type="RefSeq" id="WP_008827061.1">
    <property type="nucleotide sequence ID" value="NZ_AFNU02000010.1"/>
</dbReference>
<name>U2E8M7_9MOLU</name>
<dbReference type="AlphaFoldDB" id="U2E8M7"/>